<protein>
    <submittedName>
        <fullName evidence="4">N-acetylmuramoyl-L-alanine amidase</fullName>
    </submittedName>
</protein>
<sequence length="283" mass="31614">MLIALDAGHGGSDPGAVYNGRREKDDNLRLAMAVGDILKNEGMDVFYTRDNDIYETPFKKATDANNSGADYFVSFHRNSGENPNAASGVQVLIYSEGGEKEHLAENILDNLTDLGFKDLGIIERPNLVVLKRTNMPAVLVETGFINNDSDNKKFDDEFEQIAAAIADGILKTIGSGTASRDNNVQPAPDESNIKDPYEGLYEKDRESSRCTCDKLYRVQVGAFRNRDNADRLLEPLLDMGYPAFIIYQDDLYKVQVGAYKNLDNAVDMERKLRKLKYNTYITT</sequence>
<feature type="domain" description="SPOR" evidence="3">
    <location>
        <begin position="210"/>
        <end position="283"/>
    </location>
</feature>
<evidence type="ECO:0000259" key="3">
    <source>
        <dbReference type="PROSITE" id="PS51724"/>
    </source>
</evidence>
<keyword evidence="1" id="KW-0378">Hydrolase</keyword>
<dbReference type="Pfam" id="PF01520">
    <property type="entry name" value="Amidase_3"/>
    <property type="match status" value="1"/>
</dbReference>
<dbReference type="SUPFAM" id="SSF53187">
    <property type="entry name" value="Zn-dependent exopeptidases"/>
    <property type="match status" value="1"/>
</dbReference>
<dbReference type="GO" id="GO:0008745">
    <property type="term" value="F:N-acetylmuramoyl-L-alanine amidase activity"/>
    <property type="evidence" value="ECO:0007669"/>
    <property type="project" value="InterPro"/>
</dbReference>
<dbReference type="SMART" id="SM00646">
    <property type="entry name" value="Ami_3"/>
    <property type="match status" value="1"/>
</dbReference>
<comment type="caution">
    <text evidence="4">The sequence shown here is derived from an EMBL/GenBank/DDBJ whole genome shotgun (WGS) entry which is preliminary data.</text>
</comment>
<dbReference type="AlphaFoldDB" id="R5LCE0"/>
<dbReference type="PANTHER" id="PTHR30404:SF0">
    <property type="entry name" value="N-ACETYLMURAMOYL-L-ALANINE AMIDASE AMIC"/>
    <property type="match status" value="1"/>
</dbReference>
<dbReference type="PROSITE" id="PS51724">
    <property type="entry name" value="SPOR"/>
    <property type="match status" value="1"/>
</dbReference>
<dbReference type="InterPro" id="IPR036680">
    <property type="entry name" value="SPOR-like_sf"/>
</dbReference>
<dbReference type="SUPFAM" id="SSF110997">
    <property type="entry name" value="Sporulation related repeat"/>
    <property type="match status" value="1"/>
</dbReference>
<evidence type="ECO:0000313" key="4">
    <source>
        <dbReference type="EMBL" id="CCY76845.1"/>
    </source>
</evidence>
<organism evidence="4 5">
    <name type="scientific">Eshraghiella crossota CAG:259</name>
    <dbReference type="NCBI Taxonomy" id="1263062"/>
    <lineage>
        <taxon>Bacteria</taxon>
        <taxon>Bacillati</taxon>
        <taxon>Bacillota</taxon>
        <taxon>Clostridia</taxon>
        <taxon>Lachnospirales</taxon>
        <taxon>Lachnospiraceae</taxon>
        <taxon>Eshraghiella</taxon>
    </lineage>
</organism>
<dbReference type="CDD" id="cd02696">
    <property type="entry name" value="MurNAc-LAA"/>
    <property type="match status" value="1"/>
</dbReference>
<dbReference type="Proteomes" id="UP000018300">
    <property type="component" value="Unassembled WGS sequence"/>
</dbReference>
<dbReference type="InterPro" id="IPR002508">
    <property type="entry name" value="MurNAc-LAA_cat"/>
</dbReference>
<dbReference type="Gene3D" id="3.30.70.1070">
    <property type="entry name" value="Sporulation related repeat"/>
    <property type="match status" value="1"/>
</dbReference>
<feature type="region of interest" description="Disordered" evidence="2">
    <location>
        <begin position="177"/>
        <end position="196"/>
    </location>
</feature>
<dbReference type="InterPro" id="IPR007730">
    <property type="entry name" value="SPOR-like_dom"/>
</dbReference>
<gene>
    <name evidence="4" type="ORF">BN569_00451</name>
</gene>
<reference evidence="4" key="1">
    <citation type="submission" date="2012-11" db="EMBL/GenBank/DDBJ databases">
        <title>Dependencies among metagenomic species, viruses, plasmids and units of genetic variation.</title>
        <authorList>
            <person name="Nielsen H.B."/>
            <person name="Almeida M."/>
            <person name="Juncker A.S."/>
            <person name="Rasmussen S."/>
            <person name="Li J."/>
            <person name="Sunagawa S."/>
            <person name="Plichta D."/>
            <person name="Gautier L."/>
            <person name="Le Chatelier E."/>
            <person name="Peletier E."/>
            <person name="Bonde I."/>
            <person name="Nielsen T."/>
            <person name="Manichanh C."/>
            <person name="Arumugam M."/>
            <person name="Batto J."/>
            <person name="Santos M.B.Q.D."/>
            <person name="Blom N."/>
            <person name="Borruel N."/>
            <person name="Burgdorf K.S."/>
            <person name="Boumezbeur F."/>
            <person name="Casellas F."/>
            <person name="Dore J."/>
            <person name="Guarner F."/>
            <person name="Hansen T."/>
            <person name="Hildebrand F."/>
            <person name="Kaas R.S."/>
            <person name="Kennedy S."/>
            <person name="Kristiansen K."/>
            <person name="Kultima J.R."/>
            <person name="Leonard P."/>
            <person name="Levenez F."/>
            <person name="Lund O."/>
            <person name="Moumen B."/>
            <person name="Le Paslier D."/>
            <person name="Pons N."/>
            <person name="Pedersen O."/>
            <person name="Prifti E."/>
            <person name="Qin J."/>
            <person name="Raes J."/>
            <person name="Tap J."/>
            <person name="Tims S."/>
            <person name="Ussery D.W."/>
            <person name="Yamada T."/>
            <person name="MetaHit consortium"/>
            <person name="Renault P."/>
            <person name="Sicheritz-Ponten T."/>
            <person name="Bork P."/>
            <person name="Wang J."/>
            <person name="Brunak S."/>
            <person name="Ehrlich S.D."/>
        </authorList>
    </citation>
    <scope>NUCLEOTIDE SEQUENCE [LARGE SCALE GENOMIC DNA]</scope>
</reference>
<dbReference type="GO" id="GO:0042834">
    <property type="term" value="F:peptidoglycan binding"/>
    <property type="evidence" value="ECO:0007669"/>
    <property type="project" value="InterPro"/>
</dbReference>
<dbReference type="Pfam" id="PF05036">
    <property type="entry name" value="SPOR"/>
    <property type="match status" value="1"/>
</dbReference>
<proteinExistence type="predicted"/>
<evidence type="ECO:0000256" key="2">
    <source>
        <dbReference type="SAM" id="MobiDB-lite"/>
    </source>
</evidence>
<name>R5LCE0_9FIRM</name>
<dbReference type="EMBL" id="CAYU010000046">
    <property type="protein sequence ID" value="CCY76845.1"/>
    <property type="molecule type" value="Genomic_DNA"/>
</dbReference>
<dbReference type="GO" id="GO:0009253">
    <property type="term" value="P:peptidoglycan catabolic process"/>
    <property type="evidence" value="ECO:0007669"/>
    <property type="project" value="InterPro"/>
</dbReference>
<accession>R5LCE0</accession>
<dbReference type="Gene3D" id="3.40.630.40">
    <property type="entry name" value="Zn-dependent exopeptidases"/>
    <property type="match status" value="1"/>
</dbReference>
<dbReference type="InterPro" id="IPR050695">
    <property type="entry name" value="N-acetylmuramoyl_amidase_3"/>
</dbReference>
<evidence type="ECO:0000313" key="5">
    <source>
        <dbReference type="Proteomes" id="UP000018300"/>
    </source>
</evidence>
<evidence type="ECO:0000256" key="1">
    <source>
        <dbReference type="ARBA" id="ARBA00022801"/>
    </source>
</evidence>
<dbReference type="GO" id="GO:0030288">
    <property type="term" value="C:outer membrane-bounded periplasmic space"/>
    <property type="evidence" value="ECO:0007669"/>
    <property type="project" value="TreeGrafter"/>
</dbReference>
<dbReference type="PANTHER" id="PTHR30404">
    <property type="entry name" value="N-ACETYLMURAMOYL-L-ALANINE AMIDASE"/>
    <property type="match status" value="1"/>
</dbReference>